<dbReference type="Proteomes" id="UP001159428">
    <property type="component" value="Unassembled WGS sequence"/>
</dbReference>
<dbReference type="InterPro" id="IPR051772">
    <property type="entry name" value="Gastrokine"/>
</dbReference>
<dbReference type="Gene3D" id="3.30.390.150">
    <property type="match status" value="1"/>
</dbReference>
<evidence type="ECO:0000256" key="1">
    <source>
        <dbReference type="ARBA" id="ARBA00023157"/>
    </source>
</evidence>
<name>A0AAU9WU22_9CNID</name>
<organism evidence="4 5">
    <name type="scientific">Pocillopora meandrina</name>
    <dbReference type="NCBI Taxonomy" id="46732"/>
    <lineage>
        <taxon>Eukaryota</taxon>
        <taxon>Metazoa</taxon>
        <taxon>Cnidaria</taxon>
        <taxon>Anthozoa</taxon>
        <taxon>Hexacorallia</taxon>
        <taxon>Scleractinia</taxon>
        <taxon>Astrocoeniina</taxon>
        <taxon>Pocilloporidae</taxon>
        <taxon>Pocillopora</taxon>
    </lineage>
</organism>
<evidence type="ECO:0000259" key="3">
    <source>
        <dbReference type="PROSITE" id="PS50869"/>
    </source>
</evidence>
<feature type="region of interest" description="Disordered" evidence="2">
    <location>
        <begin position="100"/>
        <end position="130"/>
    </location>
</feature>
<dbReference type="SMART" id="SM01039">
    <property type="entry name" value="BRICHOS"/>
    <property type="match status" value="1"/>
</dbReference>
<evidence type="ECO:0000313" key="5">
    <source>
        <dbReference type="Proteomes" id="UP001159428"/>
    </source>
</evidence>
<dbReference type="PANTHER" id="PTHR16483">
    <property type="entry name" value="GASTROKINE 1"/>
    <property type="match status" value="1"/>
</dbReference>
<gene>
    <name evidence="4" type="ORF">PMEA_00012121</name>
</gene>
<dbReference type="Pfam" id="PF04089">
    <property type="entry name" value="BRICHOS"/>
    <property type="match status" value="1"/>
</dbReference>
<evidence type="ECO:0000313" key="4">
    <source>
        <dbReference type="EMBL" id="CAH3125470.1"/>
    </source>
</evidence>
<feature type="compositionally biased region" description="Polar residues" evidence="2">
    <location>
        <begin position="115"/>
        <end position="130"/>
    </location>
</feature>
<dbReference type="PROSITE" id="PS50869">
    <property type="entry name" value="BRICHOS"/>
    <property type="match status" value="1"/>
</dbReference>
<proteinExistence type="predicted"/>
<protein>
    <recommendedName>
        <fullName evidence="3">BRICHOS domain-containing protein</fullName>
    </recommendedName>
</protein>
<accession>A0AAU9WU22</accession>
<evidence type="ECO:0000256" key="2">
    <source>
        <dbReference type="SAM" id="MobiDB-lite"/>
    </source>
</evidence>
<keyword evidence="1" id="KW-1015">Disulfide bond</keyword>
<dbReference type="AlphaFoldDB" id="A0AAU9WU22"/>
<feature type="domain" description="BRICHOS" evidence="3">
    <location>
        <begin position="68"/>
        <end position="161"/>
    </location>
</feature>
<dbReference type="InterPro" id="IPR007084">
    <property type="entry name" value="BRICHOS_dom"/>
</dbReference>
<sequence length="178" mass="20281">MRSGRCTFFSLPCSWLPHLQHPLVNAKMKIRKLRPSTKSKSKMVTKSEQEIKIDTEKQTETYHFPKTKSSGAEVDEVYDFKRNLVMRRIPELKACFLSESTENAPKPQDLKNALDKQSVSGSSQSVNTTEDNYEAVGTVNNRTTLSDEMAAMCAKFPIYRIKRKQVTMSVEKENVQGI</sequence>
<dbReference type="EMBL" id="CALNXJ010000021">
    <property type="protein sequence ID" value="CAH3125470.1"/>
    <property type="molecule type" value="Genomic_DNA"/>
</dbReference>
<reference evidence="4 5" key="1">
    <citation type="submission" date="2022-05" db="EMBL/GenBank/DDBJ databases">
        <authorList>
            <consortium name="Genoscope - CEA"/>
            <person name="William W."/>
        </authorList>
    </citation>
    <scope>NUCLEOTIDE SEQUENCE [LARGE SCALE GENOMIC DNA]</scope>
</reference>
<keyword evidence="5" id="KW-1185">Reference proteome</keyword>
<comment type="caution">
    <text evidence="4">The sequence shown here is derived from an EMBL/GenBank/DDBJ whole genome shotgun (WGS) entry which is preliminary data.</text>
</comment>